<dbReference type="AlphaFoldDB" id="A0AAV4W1H2"/>
<evidence type="ECO:0008006" key="3">
    <source>
        <dbReference type="Google" id="ProtNLM"/>
    </source>
</evidence>
<evidence type="ECO:0000313" key="1">
    <source>
        <dbReference type="EMBL" id="GIY75300.1"/>
    </source>
</evidence>
<name>A0AAV4W1H2_CAEEX</name>
<organism evidence="1 2">
    <name type="scientific">Caerostris extrusa</name>
    <name type="common">Bark spider</name>
    <name type="synonym">Caerostris bankana</name>
    <dbReference type="NCBI Taxonomy" id="172846"/>
    <lineage>
        <taxon>Eukaryota</taxon>
        <taxon>Metazoa</taxon>
        <taxon>Ecdysozoa</taxon>
        <taxon>Arthropoda</taxon>
        <taxon>Chelicerata</taxon>
        <taxon>Arachnida</taxon>
        <taxon>Araneae</taxon>
        <taxon>Araneomorphae</taxon>
        <taxon>Entelegynae</taxon>
        <taxon>Araneoidea</taxon>
        <taxon>Araneidae</taxon>
        <taxon>Caerostris</taxon>
    </lineage>
</organism>
<keyword evidence="2" id="KW-1185">Reference proteome</keyword>
<accession>A0AAV4W1H2</accession>
<protein>
    <recommendedName>
        <fullName evidence="3">Secreted protein</fullName>
    </recommendedName>
</protein>
<evidence type="ECO:0000313" key="2">
    <source>
        <dbReference type="Proteomes" id="UP001054945"/>
    </source>
</evidence>
<proteinExistence type="predicted"/>
<dbReference type="Proteomes" id="UP001054945">
    <property type="component" value="Unassembled WGS sequence"/>
</dbReference>
<comment type="caution">
    <text evidence="1">The sequence shown here is derived from an EMBL/GenBank/DDBJ whole genome shotgun (WGS) entry which is preliminary data.</text>
</comment>
<dbReference type="EMBL" id="BPLR01015323">
    <property type="protein sequence ID" value="GIY75300.1"/>
    <property type="molecule type" value="Genomic_DNA"/>
</dbReference>
<sequence length="83" mass="8656">MLPSLLVRFLAPLFPPSPRTTLVGRFLPGHAVAEDPAGNLRPAGGLLSKLLTANSKSALEISCSNSKLGNLTANSIISRSNNC</sequence>
<reference evidence="1 2" key="1">
    <citation type="submission" date="2021-06" db="EMBL/GenBank/DDBJ databases">
        <title>Caerostris extrusa draft genome.</title>
        <authorList>
            <person name="Kono N."/>
            <person name="Arakawa K."/>
        </authorList>
    </citation>
    <scope>NUCLEOTIDE SEQUENCE [LARGE SCALE GENOMIC DNA]</scope>
</reference>
<gene>
    <name evidence="1" type="ORF">CEXT_485591</name>
</gene>